<name>A0ABX8Z785_9NEIS</name>
<feature type="transmembrane region" description="Helical" evidence="7">
    <location>
        <begin position="282"/>
        <end position="306"/>
    </location>
</feature>
<protein>
    <submittedName>
        <fullName evidence="10">DUF4040 domain-containing protein</fullName>
    </submittedName>
</protein>
<sequence>MGMIFDGSLFVLILILATWIIAVRDTFSAAIGFAIYGLLLALVWVRLDAIDAALTEAAIGGGLSGILLIGAAIQLRPTEAKLRAESPTISIRIVAALLSMMVTAGLVYVVLTLPETGPTLVPQVAENMGTTGLGNPVTAVLLAFRSTDTLLEAIVLVLALIAVWSLTPDQYWGGRPGQISHNNPNSMLTYLARLLPPIGIVVAVYILWVGADLPGGKFQAGTLLAAMGLLLVMAGLMDLPAISRRSLRISLILGTVVFLAIGFAGIPLAGTFLAYPDGFAKPLIIAIEFASMISIAVTLALLVIGIPKRSDTK</sequence>
<evidence type="ECO:0000256" key="2">
    <source>
        <dbReference type="ARBA" id="ARBA00009425"/>
    </source>
</evidence>
<dbReference type="RefSeq" id="WP_221005602.1">
    <property type="nucleotide sequence ID" value="NZ_CP081150.1"/>
</dbReference>
<dbReference type="Pfam" id="PF04039">
    <property type="entry name" value="MnhB"/>
    <property type="match status" value="1"/>
</dbReference>
<feature type="transmembrane region" description="Helical" evidence="7">
    <location>
        <begin position="220"/>
        <end position="239"/>
    </location>
</feature>
<dbReference type="PANTHER" id="PTHR33932">
    <property type="entry name" value="NA(+)/H(+) ANTIPORTER SUBUNIT B"/>
    <property type="match status" value="1"/>
</dbReference>
<comment type="similarity">
    <text evidence="2">Belongs to the CPA3 antiporters (TC 2.A.63) subunit B family.</text>
</comment>
<evidence type="ECO:0000256" key="7">
    <source>
        <dbReference type="SAM" id="Phobius"/>
    </source>
</evidence>
<feature type="transmembrane region" description="Helical" evidence="7">
    <location>
        <begin position="188"/>
        <end position="208"/>
    </location>
</feature>
<dbReference type="InterPro" id="IPR007182">
    <property type="entry name" value="MnhB"/>
</dbReference>
<feature type="domain" description="Na+/H+ antiporter MnhB subunit-related protein" evidence="8">
    <location>
        <begin position="188"/>
        <end position="305"/>
    </location>
</feature>
<feature type="transmembrane region" description="Helical" evidence="7">
    <location>
        <begin position="93"/>
        <end position="111"/>
    </location>
</feature>
<feature type="transmembrane region" description="Helical" evidence="7">
    <location>
        <begin position="6"/>
        <end position="23"/>
    </location>
</feature>
<keyword evidence="3" id="KW-1003">Cell membrane</keyword>
<feature type="transmembrane region" description="Helical" evidence="7">
    <location>
        <begin position="251"/>
        <end position="276"/>
    </location>
</feature>
<organism evidence="10 11">
    <name type="scientific">Deefgea tanakiae</name>
    <dbReference type="NCBI Taxonomy" id="2865840"/>
    <lineage>
        <taxon>Bacteria</taxon>
        <taxon>Pseudomonadati</taxon>
        <taxon>Pseudomonadota</taxon>
        <taxon>Betaproteobacteria</taxon>
        <taxon>Neisseriales</taxon>
        <taxon>Chitinibacteraceae</taxon>
        <taxon>Deefgea</taxon>
    </lineage>
</organism>
<feature type="domain" description="MrpA C-terminal/MbhD" evidence="9">
    <location>
        <begin position="11"/>
        <end position="75"/>
    </location>
</feature>
<evidence type="ECO:0000256" key="3">
    <source>
        <dbReference type="ARBA" id="ARBA00022475"/>
    </source>
</evidence>
<feature type="transmembrane region" description="Helical" evidence="7">
    <location>
        <begin position="150"/>
        <end position="167"/>
    </location>
</feature>
<evidence type="ECO:0000256" key="6">
    <source>
        <dbReference type="ARBA" id="ARBA00023136"/>
    </source>
</evidence>
<evidence type="ECO:0000313" key="10">
    <source>
        <dbReference type="EMBL" id="QZA77219.1"/>
    </source>
</evidence>
<gene>
    <name evidence="10" type="ORF">K4H28_13125</name>
</gene>
<dbReference type="InterPro" id="IPR050622">
    <property type="entry name" value="CPA3_antiporter_subunitB"/>
</dbReference>
<evidence type="ECO:0000256" key="5">
    <source>
        <dbReference type="ARBA" id="ARBA00022989"/>
    </source>
</evidence>
<accession>A0ABX8Z785</accession>
<feature type="transmembrane region" description="Helical" evidence="7">
    <location>
        <begin position="53"/>
        <end position="73"/>
    </location>
</feature>
<feature type="transmembrane region" description="Helical" evidence="7">
    <location>
        <begin position="30"/>
        <end position="47"/>
    </location>
</feature>
<keyword evidence="4 7" id="KW-0812">Transmembrane</keyword>
<comment type="subcellular location">
    <subcellularLocation>
        <location evidence="1">Cell membrane</location>
        <topology evidence="1">Multi-pass membrane protein</topology>
    </subcellularLocation>
</comment>
<dbReference type="PANTHER" id="PTHR33932:SF4">
    <property type="entry name" value="NA(+)_H(+) ANTIPORTER SUBUNIT B"/>
    <property type="match status" value="1"/>
</dbReference>
<evidence type="ECO:0000259" key="8">
    <source>
        <dbReference type="Pfam" id="PF04039"/>
    </source>
</evidence>
<evidence type="ECO:0000256" key="1">
    <source>
        <dbReference type="ARBA" id="ARBA00004651"/>
    </source>
</evidence>
<dbReference type="EMBL" id="CP081150">
    <property type="protein sequence ID" value="QZA77219.1"/>
    <property type="molecule type" value="Genomic_DNA"/>
</dbReference>
<keyword evidence="11" id="KW-1185">Reference proteome</keyword>
<reference evidence="10 11" key="1">
    <citation type="submission" date="2021-08" db="EMBL/GenBank/DDBJ databases">
        <title>complete genome sequencing of Deefgea sp. D25.</title>
        <authorList>
            <person name="Bae J.-W."/>
            <person name="Gim D.-H."/>
        </authorList>
    </citation>
    <scope>NUCLEOTIDE SEQUENCE [LARGE SCALE GENOMIC DNA]</scope>
    <source>
        <strain evidence="10 11">D25</strain>
    </source>
</reference>
<dbReference type="Proteomes" id="UP000825679">
    <property type="component" value="Chromosome"/>
</dbReference>
<proteinExistence type="inferred from homology"/>
<dbReference type="Pfam" id="PF13244">
    <property type="entry name" value="MbhD"/>
    <property type="match status" value="1"/>
</dbReference>
<dbReference type="InterPro" id="IPR025383">
    <property type="entry name" value="MrpA_C/MbhD"/>
</dbReference>
<evidence type="ECO:0000256" key="4">
    <source>
        <dbReference type="ARBA" id="ARBA00022692"/>
    </source>
</evidence>
<keyword evidence="6 7" id="KW-0472">Membrane</keyword>
<evidence type="ECO:0000259" key="9">
    <source>
        <dbReference type="Pfam" id="PF13244"/>
    </source>
</evidence>
<keyword evidence="5 7" id="KW-1133">Transmembrane helix</keyword>
<evidence type="ECO:0000313" key="11">
    <source>
        <dbReference type="Proteomes" id="UP000825679"/>
    </source>
</evidence>